<organism evidence="2 3">
    <name type="scientific">Boletus edulis BED1</name>
    <dbReference type="NCBI Taxonomy" id="1328754"/>
    <lineage>
        <taxon>Eukaryota</taxon>
        <taxon>Fungi</taxon>
        <taxon>Dikarya</taxon>
        <taxon>Basidiomycota</taxon>
        <taxon>Agaricomycotina</taxon>
        <taxon>Agaricomycetes</taxon>
        <taxon>Agaricomycetidae</taxon>
        <taxon>Boletales</taxon>
        <taxon>Boletineae</taxon>
        <taxon>Boletaceae</taxon>
        <taxon>Boletoideae</taxon>
        <taxon>Boletus</taxon>
    </lineage>
</organism>
<feature type="signal peptide" evidence="1">
    <location>
        <begin position="1"/>
        <end position="16"/>
    </location>
</feature>
<sequence>MTFPPIFLLCSTPVSGVSFPNFQNTTAYVQWLGNSANLAVPNLNHIHLITITYCLLRWAGQLSSQTFDSFASIECDTNALWKEAAGGKWCQHKPTPISWTPSICEACTNDNLHPHTRQIPHTNSPLVRVATSKGCMVHPFWHKLNTAPKPVNNRNQPVRVKYQTWGLLELGKRDQEVNNI</sequence>
<evidence type="ECO:0000256" key="1">
    <source>
        <dbReference type="SAM" id="SignalP"/>
    </source>
</evidence>
<protein>
    <submittedName>
        <fullName evidence="2">Uncharacterized protein</fullName>
    </submittedName>
</protein>
<evidence type="ECO:0000313" key="2">
    <source>
        <dbReference type="EMBL" id="KAF8440226.1"/>
    </source>
</evidence>
<keyword evidence="1" id="KW-0732">Signal</keyword>
<gene>
    <name evidence="2" type="ORF">L210DRAFT_3503948</name>
</gene>
<dbReference type="AlphaFoldDB" id="A0AAD4GED8"/>
<proteinExistence type="predicted"/>
<keyword evidence="3" id="KW-1185">Reference proteome</keyword>
<name>A0AAD4GED8_BOLED</name>
<feature type="chain" id="PRO_5042057340" evidence="1">
    <location>
        <begin position="17"/>
        <end position="180"/>
    </location>
</feature>
<reference evidence="2" key="2">
    <citation type="journal article" date="2020" name="Nat. Commun.">
        <title>Large-scale genome sequencing of mycorrhizal fungi provides insights into the early evolution of symbiotic traits.</title>
        <authorList>
            <person name="Miyauchi S."/>
            <person name="Kiss E."/>
            <person name="Kuo A."/>
            <person name="Drula E."/>
            <person name="Kohler A."/>
            <person name="Sanchez-Garcia M."/>
            <person name="Morin E."/>
            <person name="Andreopoulos B."/>
            <person name="Barry K.W."/>
            <person name="Bonito G."/>
            <person name="Buee M."/>
            <person name="Carver A."/>
            <person name="Chen C."/>
            <person name="Cichocki N."/>
            <person name="Clum A."/>
            <person name="Culley D."/>
            <person name="Crous P.W."/>
            <person name="Fauchery L."/>
            <person name="Girlanda M."/>
            <person name="Hayes R.D."/>
            <person name="Keri Z."/>
            <person name="LaButti K."/>
            <person name="Lipzen A."/>
            <person name="Lombard V."/>
            <person name="Magnuson J."/>
            <person name="Maillard F."/>
            <person name="Murat C."/>
            <person name="Nolan M."/>
            <person name="Ohm R.A."/>
            <person name="Pangilinan J."/>
            <person name="Pereira M.F."/>
            <person name="Perotto S."/>
            <person name="Peter M."/>
            <person name="Pfister S."/>
            <person name="Riley R."/>
            <person name="Sitrit Y."/>
            <person name="Stielow J.B."/>
            <person name="Szollosi G."/>
            <person name="Zifcakova L."/>
            <person name="Stursova M."/>
            <person name="Spatafora J.W."/>
            <person name="Tedersoo L."/>
            <person name="Vaario L.M."/>
            <person name="Yamada A."/>
            <person name="Yan M."/>
            <person name="Wang P."/>
            <person name="Xu J."/>
            <person name="Bruns T."/>
            <person name="Baldrian P."/>
            <person name="Vilgalys R."/>
            <person name="Dunand C."/>
            <person name="Henrissat B."/>
            <person name="Grigoriev I.V."/>
            <person name="Hibbett D."/>
            <person name="Nagy L.G."/>
            <person name="Martin F.M."/>
        </authorList>
    </citation>
    <scope>NUCLEOTIDE SEQUENCE</scope>
    <source>
        <strain evidence="2">BED1</strain>
    </source>
</reference>
<dbReference type="EMBL" id="WHUW01000012">
    <property type="protein sequence ID" value="KAF8440226.1"/>
    <property type="molecule type" value="Genomic_DNA"/>
</dbReference>
<dbReference type="Proteomes" id="UP001194468">
    <property type="component" value="Unassembled WGS sequence"/>
</dbReference>
<accession>A0AAD4GED8</accession>
<reference evidence="2" key="1">
    <citation type="submission" date="2019-10" db="EMBL/GenBank/DDBJ databases">
        <authorList>
            <consortium name="DOE Joint Genome Institute"/>
            <person name="Kuo A."/>
            <person name="Miyauchi S."/>
            <person name="Kiss E."/>
            <person name="Drula E."/>
            <person name="Kohler A."/>
            <person name="Sanchez-Garcia M."/>
            <person name="Andreopoulos B."/>
            <person name="Barry K.W."/>
            <person name="Bonito G."/>
            <person name="Buee M."/>
            <person name="Carver A."/>
            <person name="Chen C."/>
            <person name="Cichocki N."/>
            <person name="Clum A."/>
            <person name="Culley D."/>
            <person name="Crous P.W."/>
            <person name="Fauchery L."/>
            <person name="Girlanda M."/>
            <person name="Hayes R."/>
            <person name="Keri Z."/>
            <person name="LaButti K."/>
            <person name="Lipzen A."/>
            <person name="Lombard V."/>
            <person name="Magnuson J."/>
            <person name="Maillard F."/>
            <person name="Morin E."/>
            <person name="Murat C."/>
            <person name="Nolan M."/>
            <person name="Ohm R."/>
            <person name="Pangilinan J."/>
            <person name="Pereira M."/>
            <person name="Perotto S."/>
            <person name="Peter M."/>
            <person name="Riley R."/>
            <person name="Sitrit Y."/>
            <person name="Stielow B."/>
            <person name="Szollosi G."/>
            <person name="Zifcakova L."/>
            <person name="Stursova M."/>
            <person name="Spatafora J.W."/>
            <person name="Tedersoo L."/>
            <person name="Vaario L.-M."/>
            <person name="Yamada A."/>
            <person name="Yan M."/>
            <person name="Wang P."/>
            <person name="Xu J."/>
            <person name="Bruns T."/>
            <person name="Baldrian P."/>
            <person name="Vilgalys R."/>
            <person name="Henrissat B."/>
            <person name="Grigoriev I.V."/>
            <person name="Hibbett D."/>
            <person name="Nagy L.G."/>
            <person name="Martin F.M."/>
        </authorList>
    </citation>
    <scope>NUCLEOTIDE SEQUENCE</scope>
    <source>
        <strain evidence="2">BED1</strain>
    </source>
</reference>
<comment type="caution">
    <text evidence="2">The sequence shown here is derived from an EMBL/GenBank/DDBJ whole genome shotgun (WGS) entry which is preliminary data.</text>
</comment>
<evidence type="ECO:0000313" key="3">
    <source>
        <dbReference type="Proteomes" id="UP001194468"/>
    </source>
</evidence>